<comment type="caution">
    <text evidence="2">The sequence shown here is derived from an EMBL/GenBank/DDBJ whole genome shotgun (WGS) entry which is preliminary data.</text>
</comment>
<feature type="region of interest" description="Disordered" evidence="1">
    <location>
        <begin position="39"/>
        <end position="101"/>
    </location>
</feature>
<evidence type="ECO:0000313" key="3">
    <source>
        <dbReference type="Proteomes" id="UP000230233"/>
    </source>
</evidence>
<evidence type="ECO:0000313" key="2">
    <source>
        <dbReference type="EMBL" id="PIC16586.1"/>
    </source>
</evidence>
<keyword evidence="3" id="KW-1185">Reference proteome</keyword>
<gene>
    <name evidence="2" type="primary">Cnig_chr_X.g23143</name>
    <name evidence="2" type="ORF">B9Z55_023143</name>
</gene>
<name>A0A2G5SP04_9PELO</name>
<dbReference type="OrthoDB" id="10446762at2759"/>
<evidence type="ECO:0000256" key="1">
    <source>
        <dbReference type="SAM" id="MobiDB-lite"/>
    </source>
</evidence>
<dbReference type="Proteomes" id="UP000230233">
    <property type="component" value="Chromosome X"/>
</dbReference>
<dbReference type="EMBL" id="PDUG01000006">
    <property type="protein sequence ID" value="PIC16586.1"/>
    <property type="molecule type" value="Genomic_DNA"/>
</dbReference>
<organism evidence="2 3">
    <name type="scientific">Caenorhabditis nigoni</name>
    <dbReference type="NCBI Taxonomy" id="1611254"/>
    <lineage>
        <taxon>Eukaryota</taxon>
        <taxon>Metazoa</taxon>
        <taxon>Ecdysozoa</taxon>
        <taxon>Nematoda</taxon>
        <taxon>Chromadorea</taxon>
        <taxon>Rhabditida</taxon>
        <taxon>Rhabditina</taxon>
        <taxon>Rhabditomorpha</taxon>
        <taxon>Rhabditoidea</taxon>
        <taxon>Rhabditidae</taxon>
        <taxon>Peloderinae</taxon>
        <taxon>Caenorhabditis</taxon>
    </lineage>
</organism>
<sequence>MKDFVVLVIATVWFSHYLGPREVVIRSSVIKDGAGHHIHSKPVAYCSRPPTENRTPGRFGDGLSTHPPRGGREQYATGGRTPGRFGNDVSTHPPQGKAIQA</sequence>
<protein>
    <submittedName>
        <fullName evidence="2">Uncharacterized protein</fullName>
    </submittedName>
</protein>
<reference evidence="3" key="1">
    <citation type="submission" date="2017-10" db="EMBL/GenBank/DDBJ databases">
        <title>Rapid genome shrinkage in a self-fertile nematode reveals novel sperm competition proteins.</title>
        <authorList>
            <person name="Yin D."/>
            <person name="Schwarz E.M."/>
            <person name="Thomas C.G."/>
            <person name="Felde R.L."/>
            <person name="Korf I.F."/>
            <person name="Cutter A.D."/>
            <person name="Schartner C.M."/>
            <person name="Ralston E.J."/>
            <person name="Meyer B.J."/>
            <person name="Haag E.S."/>
        </authorList>
    </citation>
    <scope>NUCLEOTIDE SEQUENCE [LARGE SCALE GENOMIC DNA]</scope>
    <source>
        <strain evidence="3">JU1422</strain>
    </source>
</reference>
<proteinExistence type="predicted"/>
<accession>A0A2G5SP04</accession>
<dbReference type="AlphaFoldDB" id="A0A2G5SP04"/>